<protein>
    <submittedName>
        <fullName evidence="2">Sterile alpha motif domain-containing protein 9</fullName>
    </submittedName>
</protein>
<proteinExistence type="predicted"/>
<gene>
    <name evidence="2" type="primary">LOC101882642</name>
</gene>
<accession>A0AC58J0M9</accession>
<keyword evidence="1" id="KW-1185">Reference proteome</keyword>
<evidence type="ECO:0000313" key="2">
    <source>
        <dbReference type="RefSeq" id="XP_073800036.1"/>
    </source>
</evidence>
<reference evidence="2" key="1">
    <citation type="submission" date="2025-08" db="UniProtKB">
        <authorList>
            <consortium name="RefSeq"/>
        </authorList>
    </citation>
    <scope>IDENTIFICATION</scope>
    <source>
        <strain evidence="2">Tuebingen</strain>
        <tissue evidence="2">Fibroblasts and whole tissue</tissue>
    </source>
</reference>
<organism evidence="1 2">
    <name type="scientific">Danio rerio</name>
    <name type="common">Zebrafish</name>
    <name type="synonym">Brachydanio rerio</name>
    <dbReference type="NCBI Taxonomy" id="7955"/>
    <lineage>
        <taxon>Eukaryota</taxon>
        <taxon>Metazoa</taxon>
        <taxon>Chordata</taxon>
        <taxon>Craniata</taxon>
        <taxon>Vertebrata</taxon>
        <taxon>Euteleostomi</taxon>
        <taxon>Actinopterygii</taxon>
        <taxon>Neopterygii</taxon>
        <taxon>Teleostei</taxon>
        <taxon>Ostariophysi</taxon>
        <taxon>Cypriniformes</taxon>
        <taxon>Danionidae</taxon>
        <taxon>Danioninae</taxon>
        <taxon>Danio</taxon>
    </lineage>
</organism>
<name>A0AC58J0M9_DANRE</name>
<sequence length="1483" mass="170049">METPTHSGKNQGRTAVSSNRPMDTKDWNKEHVREWLLEINVNREEAELLYSQGVNGADLLHLEKTYLIVQQMKSDAVEMIIQHINLLNPKTQQLNKTVRWPSMKPYPFKRHDAAYRYIEKSILDVTETGPKDLIQPCHEFKGFTNTTEEKRMKKFTDEVIRFAAACMNSRTNGTIHFGVSDDPHGQILGVDIPKTDEFDDRRKYAIVRHFNPDKVQIAKMCIKPPRFVEVLKADMTPSGKYVIEVDIEPSSIICEGHRFHTNNVKINEDEMQQPTAGEKKKKNKGDKSFYIRDGSSSRNLITAKPSKEFEKYITDMSEKDSWRKDAEEKHLSVVKTYAQGSELRHLITGGATSMDISNFTSYIVVANKSHPVQLESMDFLLPMNLLGVLDFDPQSAENGLRKLFQERKGHHVLPATGTLEDTAGSLKLAKSRSWVFCNGGINGETQSDDDNWMTEKGFLVENKVSSLCQQEIPHKFLVVFLLLSQVKDGKDILLETFNMFLQKLGGQNQILCICDNEATYNYWRDLIRGRYNVDILKCIYDLSFAEVNGTVLSLWSKDRKIKRFLPCGGGSNVVLYKITEERLSLLSILCVNQCEGENEDQKLHEENFYKGGEATWWNFYYSEQRQRQNKPVSVIKRDKFDHIVNTLIPKMLNEKRACACINIFHMEGCGGTTLAMHVLWTLRDEFRCAVLQDSTDDYTAEAAKQIVQLLTYKAKGKATRLPVLLKTEFQHYGNVQRLQDQIEKECLNQDVFSRSPQVIIVNCIRVDACRHIEDAGNAVFIPQYLSERERKLSEEKLKELKETNSETVYSNMFMTQFSLKCIQDVVKETLKGFNFKHKHAQLFAILVLLNIYRRNAVLSVSTCQEVLGLPTKAKVEDGFEVFSTLLKRCTVFCEVPIVGMTVIHSCIAEQCLKELSDTYGVSKAEIANLLLTTNSFYDSSPGQEKLLQDVHIIFVRRQHSATDKDVLFSPLIQDIMKETPGMEETVLLNVAELLKNDAMMFQLLARYYIKKQDFTKAMDWAKKAKEHSMGNSYLCDTVPQVLMCELEYAFDEDKDDPIKQDSLDRLLTLAESATEACKETQKTAIKEAEARLESEDDSETYNTAGHLSHLQTAGTVIKILQKMPLFNLKDTRNNCLSQVLMSKITIEDLLSKNPRLKPYYPVLLKHKRYLLQLKERMKENFIFLNNFLVNLVPFFAEKDKQKELTMHRMSKYFQQYTDLFCDINWGELINNKHVNSMAKIEQTRQCLEKNKGDSYTGLLEQLYQDNSASTLEEIIQQYRFIARLQRDQPLMDTVNFIYANVILANIKPESQFIMPYPHLCELLPHINIQPASFSEILPLHYITILLLWEEGNVALPAIVSQMKASYFTELNPVSNGKKAAVHFYLGKYEGYAGLISQRDINCCLAPGQDIATQWDDESIWNKVRDSEKLLRVSGEIRDGFISVAGIMVDPMFRSQIYKESGTNVNCFIGFSMNGPVALDIDFE</sequence>
<dbReference type="RefSeq" id="XP_073800036.1">
    <property type="nucleotide sequence ID" value="XM_073943935.1"/>
</dbReference>
<dbReference type="Proteomes" id="UP000000437">
    <property type="component" value="Chromosome 3"/>
</dbReference>
<evidence type="ECO:0000313" key="1">
    <source>
        <dbReference type="Proteomes" id="UP000000437"/>
    </source>
</evidence>